<dbReference type="Proteomes" id="UP000239720">
    <property type="component" value="Unassembled WGS sequence"/>
</dbReference>
<feature type="transmembrane region" description="Helical" evidence="1">
    <location>
        <begin position="76"/>
        <end position="98"/>
    </location>
</feature>
<name>A0A2K9ECH7_9FIRM</name>
<organism evidence="2 4">
    <name type="scientific">Acetivibrio saccincola</name>
    <dbReference type="NCBI Taxonomy" id="1677857"/>
    <lineage>
        <taxon>Bacteria</taxon>
        <taxon>Bacillati</taxon>
        <taxon>Bacillota</taxon>
        <taxon>Clostridia</taxon>
        <taxon>Eubacteriales</taxon>
        <taxon>Oscillospiraceae</taxon>
        <taxon>Acetivibrio</taxon>
    </lineage>
</organism>
<keyword evidence="1" id="KW-0812">Transmembrane</keyword>
<evidence type="ECO:0000313" key="2">
    <source>
        <dbReference type="EMBL" id="AUG57844.1"/>
    </source>
</evidence>
<keyword evidence="1" id="KW-0472">Membrane</keyword>
<keyword evidence="4" id="KW-1185">Reference proteome</keyword>
<dbReference type="RefSeq" id="WP_101301690.1">
    <property type="nucleotide sequence ID" value="NZ_CP025197.1"/>
</dbReference>
<dbReference type="EMBL" id="CP025197">
    <property type="protein sequence ID" value="AUG57844.1"/>
    <property type="molecule type" value="Genomic_DNA"/>
</dbReference>
<evidence type="ECO:0000313" key="4">
    <source>
        <dbReference type="Proteomes" id="UP000233534"/>
    </source>
</evidence>
<evidence type="ECO:0000256" key="1">
    <source>
        <dbReference type="SAM" id="Phobius"/>
    </source>
</evidence>
<accession>A0A2K9ECH7</accession>
<keyword evidence="1" id="KW-1133">Transmembrane helix</keyword>
<dbReference type="EMBL" id="NEMB01000003">
    <property type="protein sequence ID" value="PQQ67726.1"/>
    <property type="molecule type" value="Genomic_DNA"/>
</dbReference>
<evidence type="ECO:0000313" key="5">
    <source>
        <dbReference type="Proteomes" id="UP000239720"/>
    </source>
</evidence>
<proteinExistence type="predicted"/>
<dbReference type="AlphaFoldDB" id="A0A2K9ECH7"/>
<feature type="transmembrane region" description="Helical" evidence="1">
    <location>
        <begin position="6"/>
        <end position="22"/>
    </location>
</feature>
<gene>
    <name evidence="3" type="ORF">B9R14_13870</name>
    <name evidence="2" type="ORF">HVS_09735</name>
</gene>
<dbReference type="OrthoDB" id="2088211at2"/>
<protein>
    <submittedName>
        <fullName evidence="2">Uncharacterized protein</fullName>
    </submittedName>
</protein>
<reference evidence="3 5" key="2">
    <citation type="journal article" date="2018" name="Syst. Appl. Microbiol.">
        <title>Characterization and high-quality draft genome sequence of Herbivorax saccincola A7, an anaerobic, alkaliphilic, thermophilic, cellulolytic, and xylanolytic bacterium.</title>
        <authorList>
            <person name="Aikawa S."/>
            <person name="Baramee S."/>
            <person name="Sermsathanaswadi J."/>
            <person name="Thianheng P."/>
            <person name="Tachaapaikoon C."/>
            <person name="Shikata A."/>
            <person name="Waeonukul R."/>
            <person name="Pason P."/>
            <person name="Ratanakhanokchai K."/>
            <person name="Kosugi A."/>
        </authorList>
    </citation>
    <scope>NUCLEOTIDE SEQUENCE [LARGE SCALE GENOMIC DNA]</scope>
    <source>
        <strain evidence="3 5">A7</strain>
    </source>
</reference>
<reference evidence="2 4" key="1">
    <citation type="submission" date="2017-12" db="EMBL/GenBank/DDBJ databases">
        <title>Complete genome sequence of Herbivorax saccincola GGR1, a novel Cellulosome-producing hydrolytic bacterium in a thermophilic biogas plant, established by Illumina and Nanopore MinION sequencing.</title>
        <authorList>
            <person name="Pechtl A."/>
            <person name="Ruckert C."/>
            <person name="Koeck D.E."/>
            <person name="Maus I."/>
            <person name="Winkler A."/>
            <person name="Kalinowski J."/>
            <person name="Puhler A."/>
            <person name="Schwarz W.W."/>
            <person name="Zverlov V.V."/>
            <person name="Schluter A."/>
            <person name="Liebl W."/>
        </authorList>
    </citation>
    <scope>NUCLEOTIDE SEQUENCE [LARGE SCALE GENOMIC DNA]</scope>
    <source>
        <strain evidence="2">GGR1</strain>
        <strain evidence="4">SR1</strain>
    </source>
</reference>
<feature type="transmembrane region" description="Helical" evidence="1">
    <location>
        <begin position="43"/>
        <end position="64"/>
    </location>
</feature>
<sequence>MNYAKIVMMMAVVALFLVRYLMSGTEKKAAVKDGAIVLKMNKIYGVAGFFIVLVSMAIIIISGLKTGEFSEEIKTIALPVIFLILGGILFLLSVNVCIMADEEKITYYNILRRKKQIMWKDIKRVIFNQKTLELILYTSETEMKIHIYLVGFLSFVKLMKSKLNYEIYKDAVSIIDTYKRQL</sequence>
<dbReference type="KEGG" id="hsc:HVS_09735"/>
<evidence type="ECO:0000313" key="3">
    <source>
        <dbReference type="EMBL" id="PQQ67726.1"/>
    </source>
</evidence>
<dbReference type="Proteomes" id="UP000233534">
    <property type="component" value="Chromosome"/>
</dbReference>